<keyword evidence="1" id="KW-0378">Hydrolase</keyword>
<feature type="domain" description="Alpha/beta hydrolase fold-3" evidence="2">
    <location>
        <begin position="31"/>
        <end position="241"/>
    </location>
</feature>
<dbReference type="PANTHER" id="PTHR48081">
    <property type="entry name" value="AB HYDROLASE SUPERFAMILY PROTEIN C4A8.06C"/>
    <property type="match status" value="1"/>
</dbReference>
<proteinExistence type="predicted"/>
<dbReference type="Gene3D" id="3.40.50.1820">
    <property type="entry name" value="alpha/beta hydrolase"/>
    <property type="match status" value="1"/>
</dbReference>
<dbReference type="AlphaFoldDB" id="A0A2M9CFE4"/>
<dbReference type="InterPro" id="IPR013094">
    <property type="entry name" value="AB_hydrolase_3"/>
</dbReference>
<evidence type="ECO:0000313" key="4">
    <source>
        <dbReference type="Proteomes" id="UP000228758"/>
    </source>
</evidence>
<accession>A0A2M9CFE4</accession>
<dbReference type="EMBL" id="PGFF01000001">
    <property type="protein sequence ID" value="PJJ70664.1"/>
    <property type="molecule type" value="Genomic_DNA"/>
</dbReference>
<dbReference type="GO" id="GO:0016787">
    <property type="term" value="F:hydrolase activity"/>
    <property type="evidence" value="ECO:0007669"/>
    <property type="project" value="UniProtKB-KW"/>
</dbReference>
<dbReference type="OrthoDB" id="3181909at2"/>
<gene>
    <name evidence="3" type="ORF">CLV46_0186</name>
</gene>
<dbReference type="InterPro" id="IPR050300">
    <property type="entry name" value="GDXG_lipolytic_enzyme"/>
</dbReference>
<evidence type="ECO:0000256" key="1">
    <source>
        <dbReference type="ARBA" id="ARBA00022801"/>
    </source>
</evidence>
<reference evidence="3 4" key="1">
    <citation type="submission" date="2017-11" db="EMBL/GenBank/DDBJ databases">
        <title>Genomic Encyclopedia of Archaeal and Bacterial Type Strains, Phase II (KMG-II): From Individual Species to Whole Genera.</title>
        <authorList>
            <person name="Goeker M."/>
        </authorList>
    </citation>
    <scope>NUCLEOTIDE SEQUENCE [LARGE SCALE GENOMIC DNA]</scope>
    <source>
        <strain evidence="3 4">DSM 27393</strain>
    </source>
</reference>
<organism evidence="3 4">
    <name type="scientific">Diaminobutyricimonas aerilata</name>
    <dbReference type="NCBI Taxonomy" id="1162967"/>
    <lineage>
        <taxon>Bacteria</taxon>
        <taxon>Bacillati</taxon>
        <taxon>Actinomycetota</taxon>
        <taxon>Actinomycetes</taxon>
        <taxon>Micrococcales</taxon>
        <taxon>Microbacteriaceae</taxon>
        <taxon>Diaminobutyricimonas</taxon>
    </lineage>
</organism>
<dbReference type="RefSeq" id="WP_100363061.1">
    <property type="nucleotide sequence ID" value="NZ_PGFF01000001.1"/>
</dbReference>
<evidence type="ECO:0000259" key="2">
    <source>
        <dbReference type="Pfam" id="PF07859"/>
    </source>
</evidence>
<protein>
    <submittedName>
        <fullName evidence="3">Acetyl esterase/lipase</fullName>
    </submittedName>
</protein>
<dbReference type="Proteomes" id="UP000228758">
    <property type="component" value="Unassembled WGS sequence"/>
</dbReference>
<keyword evidence="4" id="KW-1185">Reference proteome</keyword>
<dbReference type="InterPro" id="IPR029058">
    <property type="entry name" value="AB_hydrolase_fold"/>
</dbReference>
<comment type="caution">
    <text evidence="3">The sequence shown here is derived from an EMBL/GenBank/DDBJ whole genome shotgun (WGS) entry which is preliminary data.</text>
</comment>
<evidence type="ECO:0000313" key="3">
    <source>
        <dbReference type="EMBL" id="PJJ70664.1"/>
    </source>
</evidence>
<dbReference type="Pfam" id="PF07859">
    <property type="entry name" value="Abhydrolase_3"/>
    <property type="match status" value="1"/>
</dbReference>
<sequence>MSVEQTTAPGPHGPIPVRVYRSSARPRRVFVWNHGGGFQHGDLDMPEAHWVSTRIAQDTDTIVVSVDYRLASDTVHYPVPSDDVVAAFLWGVRLAEESGIDRVHLGGASAGGNLAAGAALRLRDAGGPQPATVLLAYPTLHAVQPPHDPELERVMAGIAPEYRFSPQQILGMYETYTGGPASEAPVEAIPPLADLTGLPPTYIVNSDEDDLRTSGEAYARQLAEAGVEVVVETEPASRHGHLNRPDTPDGLGTIRRMESWLLARDRESTPAR</sequence>
<name>A0A2M9CFE4_9MICO</name>
<dbReference type="SUPFAM" id="SSF53474">
    <property type="entry name" value="alpha/beta-Hydrolases"/>
    <property type="match status" value="1"/>
</dbReference>